<evidence type="ECO:0000313" key="4">
    <source>
        <dbReference type="WBParaSite" id="Csp11.Scaffold630.g19337.t1"/>
    </source>
</evidence>
<feature type="chain" id="PRO_5009309316" evidence="1">
    <location>
        <begin position="20"/>
        <end position="327"/>
    </location>
</feature>
<dbReference type="InterPro" id="IPR012885">
    <property type="entry name" value="F-box_Sdz-33"/>
</dbReference>
<accession>A0A1I7UU03</accession>
<keyword evidence="1" id="KW-0732">Signal</keyword>
<dbReference type="PROSITE" id="PS50181">
    <property type="entry name" value="FBOX"/>
    <property type="match status" value="1"/>
</dbReference>
<reference evidence="4" key="1">
    <citation type="submission" date="2016-11" db="UniProtKB">
        <authorList>
            <consortium name="WormBaseParasite"/>
        </authorList>
    </citation>
    <scope>IDENTIFICATION</scope>
</reference>
<dbReference type="Pfam" id="PF00646">
    <property type="entry name" value="F-box"/>
    <property type="match status" value="1"/>
</dbReference>
<protein>
    <submittedName>
        <fullName evidence="4">F-box domain-containing protein</fullName>
    </submittedName>
</protein>
<dbReference type="PANTHER" id="PTHR21503">
    <property type="entry name" value="F-BOX-CONTAINING HYPOTHETICAL PROTEIN C.ELEGANS"/>
    <property type="match status" value="1"/>
</dbReference>
<dbReference type="Pfam" id="PF07735">
    <property type="entry name" value="FBA_2"/>
    <property type="match status" value="1"/>
</dbReference>
<dbReference type="eggNOG" id="ENOG502TKJH">
    <property type="taxonomic scope" value="Eukaryota"/>
</dbReference>
<name>A0A1I7UU03_9PELO</name>
<dbReference type="AlphaFoldDB" id="A0A1I7UU03"/>
<keyword evidence="3" id="KW-1185">Reference proteome</keyword>
<feature type="signal peptide" evidence="1">
    <location>
        <begin position="1"/>
        <end position="19"/>
    </location>
</feature>
<evidence type="ECO:0000256" key="1">
    <source>
        <dbReference type="SAM" id="SignalP"/>
    </source>
</evidence>
<proteinExistence type="predicted"/>
<sequence>MTTFPLLQLPLLAMENVLCMLSPFELIDVSLTSSRAKKVIKNFSRTKETFPVSFSNGQHSILFQQGRTTWSYGFEKISHIAYIHPFNTIMMLYQTTQIMKFSEEPLKDIMKWFDYAREVLNCKINSVTLDLGCCTNENMQTIDWIAEQSNTLDYLTILNDGQDSDDDLKYLMERINVLKSLQLMVQHYKDEFRMEIPGKPNRLLIGNSKFVDYDQLLRLKSPVIILRKSILTNEEINRFLRSWMSCETHLELKAFEINISGPEAMNEIMDLPHEKTNDPEIVWAFKEYLMVGYVDNEMYTIKRCDGKKRATVTVWYRTQWSLYMVVH</sequence>
<dbReference type="Proteomes" id="UP000095282">
    <property type="component" value="Unplaced"/>
</dbReference>
<evidence type="ECO:0000259" key="2">
    <source>
        <dbReference type="PROSITE" id="PS50181"/>
    </source>
</evidence>
<feature type="domain" description="F-box" evidence="2">
    <location>
        <begin position="3"/>
        <end position="50"/>
    </location>
</feature>
<dbReference type="WBParaSite" id="Csp11.Scaffold630.g19337.t1">
    <property type="protein sequence ID" value="Csp11.Scaffold630.g19337.t1"/>
    <property type="gene ID" value="Csp11.Scaffold630.g19337"/>
</dbReference>
<organism evidence="3 4">
    <name type="scientific">Caenorhabditis tropicalis</name>
    <dbReference type="NCBI Taxonomy" id="1561998"/>
    <lineage>
        <taxon>Eukaryota</taxon>
        <taxon>Metazoa</taxon>
        <taxon>Ecdysozoa</taxon>
        <taxon>Nematoda</taxon>
        <taxon>Chromadorea</taxon>
        <taxon>Rhabditida</taxon>
        <taxon>Rhabditina</taxon>
        <taxon>Rhabditomorpha</taxon>
        <taxon>Rhabditoidea</taxon>
        <taxon>Rhabditidae</taxon>
        <taxon>Peloderinae</taxon>
        <taxon>Caenorhabditis</taxon>
    </lineage>
</organism>
<dbReference type="PANTHER" id="PTHR21503:SF53">
    <property type="entry name" value="F-BOX ASSOCIATED DOMAIN-CONTAINING PROTEIN-RELATED"/>
    <property type="match status" value="1"/>
</dbReference>
<evidence type="ECO:0000313" key="3">
    <source>
        <dbReference type="Proteomes" id="UP000095282"/>
    </source>
</evidence>
<dbReference type="InterPro" id="IPR001810">
    <property type="entry name" value="F-box_dom"/>
</dbReference>